<keyword evidence="2" id="KW-1185">Reference proteome</keyword>
<proteinExistence type="predicted"/>
<name>A0A8E2E262_9PEZI</name>
<dbReference type="SUPFAM" id="SSF51735">
    <property type="entry name" value="NAD(P)-binding Rossmann-fold domains"/>
    <property type="match status" value="1"/>
</dbReference>
<evidence type="ECO:0000313" key="1">
    <source>
        <dbReference type="EMBL" id="OCK75981.1"/>
    </source>
</evidence>
<dbReference type="Proteomes" id="UP000250266">
    <property type="component" value="Unassembled WGS sequence"/>
</dbReference>
<sequence>LTLKLLTPILVQTAKTSSPGSVRVIWASSAAAELQAPKSGVDFTNLDYKQDNSAHMKYAVSKAGNILHSQQFTTFHRNDGTVSVSLNPGNLRTELQRYVLQPIK</sequence>
<reference evidence="1 2" key="1">
    <citation type="journal article" date="2016" name="Nat. Commun.">
        <title>Ectomycorrhizal ecology is imprinted in the genome of the dominant symbiotic fungus Cenococcum geophilum.</title>
        <authorList>
            <consortium name="DOE Joint Genome Institute"/>
            <person name="Peter M."/>
            <person name="Kohler A."/>
            <person name="Ohm R.A."/>
            <person name="Kuo A."/>
            <person name="Krutzmann J."/>
            <person name="Morin E."/>
            <person name="Arend M."/>
            <person name="Barry K.W."/>
            <person name="Binder M."/>
            <person name="Choi C."/>
            <person name="Clum A."/>
            <person name="Copeland A."/>
            <person name="Grisel N."/>
            <person name="Haridas S."/>
            <person name="Kipfer T."/>
            <person name="LaButti K."/>
            <person name="Lindquist E."/>
            <person name="Lipzen A."/>
            <person name="Maire R."/>
            <person name="Meier B."/>
            <person name="Mihaltcheva S."/>
            <person name="Molinier V."/>
            <person name="Murat C."/>
            <person name="Poggeler S."/>
            <person name="Quandt C.A."/>
            <person name="Sperisen C."/>
            <person name="Tritt A."/>
            <person name="Tisserant E."/>
            <person name="Crous P.W."/>
            <person name="Henrissat B."/>
            <person name="Nehls U."/>
            <person name="Egli S."/>
            <person name="Spatafora J.W."/>
            <person name="Grigoriev I.V."/>
            <person name="Martin F.M."/>
        </authorList>
    </citation>
    <scope>NUCLEOTIDE SEQUENCE [LARGE SCALE GENOMIC DNA]</scope>
    <source>
        <strain evidence="1 2">CBS 459.81</strain>
    </source>
</reference>
<dbReference type="InterPro" id="IPR036291">
    <property type="entry name" value="NAD(P)-bd_dom_sf"/>
</dbReference>
<dbReference type="OrthoDB" id="191139at2759"/>
<gene>
    <name evidence="1" type="ORF">K432DRAFT_307378</name>
</gene>
<feature type="non-terminal residue" evidence="1">
    <location>
        <position position="104"/>
    </location>
</feature>
<dbReference type="EMBL" id="KV745254">
    <property type="protein sequence ID" value="OCK75981.1"/>
    <property type="molecule type" value="Genomic_DNA"/>
</dbReference>
<dbReference type="AlphaFoldDB" id="A0A8E2E262"/>
<dbReference type="Gene3D" id="3.40.50.720">
    <property type="entry name" value="NAD(P)-binding Rossmann-like Domain"/>
    <property type="match status" value="1"/>
</dbReference>
<protein>
    <submittedName>
        <fullName evidence="1">Uncharacterized protein</fullName>
    </submittedName>
</protein>
<accession>A0A8E2E262</accession>
<organism evidence="1 2">
    <name type="scientific">Lepidopterella palustris CBS 459.81</name>
    <dbReference type="NCBI Taxonomy" id="1314670"/>
    <lineage>
        <taxon>Eukaryota</taxon>
        <taxon>Fungi</taxon>
        <taxon>Dikarya</taxon>
        <taxon>Ascomycota</taxon>
        <taxon>Pezizomycotina</taxon>
        <taxon>Dothideomycetes</taxon>
        <taxon>Pleosporomycetidae</taxon>
        <taxon>Mytilinidiales</taxon>
        <taxon>Argynnaceae</taxon>
        <taxon>Lepidopterella</taxon>
    </lineage>
</organism>
<evidence type="ECO:0000313" key="2">
    <source>
        <dbReference type="Proteomes" id="UP000250266"/>
    </source>
</evidence>